<dbReference type="PROSITE" id="PS51257">
    <property type="entry name" value="PROKAR_LIPOPROTEIN"/>
    <property type="match status" value="1"/>
</dbReference>
<comment type="caution">
    <text evidence="2">The sequence shown here is derived from an EMBL/GenBank/DDBJ whole genome shotgun (WGS) entry which is preliminary data.</text>
</comment>
<dbReference type="EMBL" id="WELI01000007">
    <property type="protein sequence ID" value="KAB7728758.1"/>
    <property type="molecule type" value="Genomic_DNA"/>
</dbReference>
<dbReference type="AlphaFoldDB" id="A0A7J5TYF8"/>
<proteinExistence type="predicted"/>
<protein>
    <recommendedName>
        <fullName evidence="4">Lipocalin-like domain-containing protein</fullName>
    </recommendedName>
</protein>
<evidence type="ECO:0000313" key="3">
    <source>
        <dbReference type="Proteomes" id="UP000488299"/>
    </source>
</evidence>
<accession>A0A7J5TYF8</accession>
<evidence type="ECO:0000256" key="1">
    <source>
        <dbReference type="SAM" id="SignalP"/>
    </source>
</evidence>
<evidence type="ECO:0000313" key="2">
    <source>
        <dbReference type="EMBL" id="KAB7728758.1"/>
    </source>
</evidence>
<feature type="chain" id="PRO_5029504439" description="Lipocalin-like domain-containing protein" evidence="1">
    <location>
        <begin position="25"/>
        <end position="163"/>
    </location>
</feature>
<keyword evidence="1" id="KW-0732">Signal</keyword>
<evidence type="ECO:0008006" key="4">
    <source>
        <dbReference type="Google" id="ProtNLM"/>
    </source>
</evidence>
<reference evidence="2 3" key="1">
    <citation type="submission" date="2019-10" db="EMBL/GenBank/DDBJ databases">
        <title>Rudanella paleaurantiibacter sp. nov., isolated from sludge.</title>
        <authorList>
            <person name="Xu S.Q."/>
        </authorList>
    </citation>
    <scope>NUCLEOTIDE SEQUENCE [LARGE SCALE GENOMIC DNA]</scope>
    <source>
        <strain evidence="2 3">HX-22-17</strain>
    </source>
</reference>
<dbReference type="Proteomes" id="UP000488299">
    <property type="component" value="Unassembled WGS sequence"/>
</dbReference>
<keyword evidence="3" id="KW-1185">Reference proteome</keyword>
<organism evidence="2 3">
    <name type="scientific">Rudanella paleaurantiibacter</name>
    <dbReference type="NCBI Taxonomy" id="2614655"/>
    <lineage>
        <taxon>Bacteria</taxon>
        <taxon>Pseudomonadati</taxon>
        <taxon>Bacteroidota</taxon>
        <taxon>Cytophagia</taxon>
        <taxon>Cytophagales</taxon>
        <taxon>Cytophagaceae</taxon>
        <taxon>Rudanella</taxon>
    </lineage>
</organism>
<dbReference type="RefSeq" id="WP_152125648.1">
    <property type="nucleotide sequence ID" value="NZ_WELI01000007.1"/>
</dbReference>
<feature type="signal peptide" evidence="1">
    <location>
        <begin position="1"/>
        <end position="24"/>
    </location>
</feature>
<sequence length="163" mass="18631">MKPSRVTPKAFVVLLLSILSTACSDRLQAVRQIDGLWRIESIEYGNQIAKADSIIIPTNLTLSFEKCGSGNNRRVNTCPLYYNQEEFRYRITADDGTVDTGLEIDLKATPDGSPRYSDVSRQLFGNYTIRTLSEEILIIQNDKVDLQNQLPYKWRRITAKRLE</sequence>
<gene>
    <name evidence="2" type="ORF">F5984_18195</name>
</gene>
<name>A0A7J5TYF8_9BACT</name>